<dbReference type="InterPro" id="IPR006665">
    <property type="entry name" value="OmpA-like"/>
</dbReference>
<evidence type="ECO:0000313" key="11">
    <source>
        <dbReference type="Proteomes" id="UP000184241"/>
    </source>
</evidence>
<comment type="subcellular location">
    <subcellularLocation>
        <location evidence="1">Cell membrane</location>
        <topology evidence="1">Single-pass membrane protein</topology>
    </subcellularLocation>
</comment>
<reference evidence="10 11" key="1">
    <citation type="submission" date="2016-11" db="EMBL/GenBank/DDBJ databases">
        <authorList>
            <person name="Jaros S."/>
            <person name="Januszkiewicz K."/>
            <person name="Wedrychowicz H."/>
        </authorList>
    </citation>
    <scope>NUCLEOTIDE SEQUENCE [LARGE SCALE GENOMIC DNA]</scope>
    <source>
        <strain evidence="10 11">DSM 6191</strain>
    </source>
</reference>
<keyword evidence="4 8" id="KW-0812">Transmembrane</keyword>
<evidence type="ECO:0000256" key="6">
    <source>
        <dbReference type="ARBA" id="ARBA00023136"/>
    </source>
</evidence>
<name>A0A1M5WGR1_9CLOT</name>
<proteinExistence type="inferred from homology"/>
<gene>
    <name evidence="10" type="ORF">SAMN02745941_01074</name>
</gene>
<evidence type="ECO:0000256" key="5">
    <source>
        <dbReference type="ARBA" id="ARBA00022989"/>
    </source>
</evidence>
<keyword evidence="5 8" id="KW-1133">Transmembrane helix</keyword>
<dbReference type="PANTHER" id="PTHR30329">
    <property type="entry name" value="STATOR ELEMENT OF FLAGELLAR MOTOR COMPLEX"/>
    <property type="match status" value="1"/>
</dbReference>
<dbReference type="RefSeq" id="WP_073017457.1">
    <property type="nucleotide sequence ID" value="NZ_FQXU01000004.1"/>
</dbReference>
<dbReference type="Pfam" id="PF13677">
    <property type="entry name" value="MotB_plug"/>
    <property type="match status" value="1"/>
</dbReference>
<dbReference type="EMBL" id="FQXU01000004">
    <property type="protein sequence ID" value="SHH86394.1"/>
    <property type="molecule type" value="Genomic_DNA"/>
</dbReference>
<dbReference type="InterPro" id="IPR036737">
    <property type="entry name" value="OmpA-like_sf"/>
</dbReference>
<keyword evidence="6 7" id="KW-0472">Membrane</keyword>
<dbReference type="InterPro" id="IPR050330">
    <property type="entry name" value="Bact_OuterMem_StrucFunc"/>
</dbReference>
<organism evidence="10 11">
    <name type="scientific">Clostridium intestinale DSM 6191</name>
    <dbReference type="NCBI Taxonomy" id="1121320"/>
    <lineage>
        <taxon>Bacteria</taxon>
        <taxon>Bacillati</taxon>
        <taxon>Bacillota</taxon>
        <taxon>Clostridia</taxon>
        <taxon>Eubacteriales</taxon>
        <taxon>Clostridiaceae</taxon>
        <taxon>Clostridium</taxon>
    </lineage>
</organism>
<evidence type="ECO:0000256" key="8">
    <source>
        <dbReference type="SAM" id="Phobius"/>
    </source>
</evidence>
<dbReference type="SUPFAM" id="SSF103088">
    <property type="entry name" value="OmpA-like"/>
    <property type="match status" value="1"/>
</dbReference>
<dbReference type="GO" id="GO:0005886">
    <property type="term" value="C:plasma membrane"/>
    <property type="evidence" value="ECO:0007669"/>
    <property type="project" value="UniProtKB-SubCell"/>
</dbReference>
<dbReference type="Proteomes" id="UP000184241">
    <property type="component" value="Unassembled WGS sequence"/>
</dbReference>
<evidence type="ECO:0000256" key="1">
    <source>
        <dbReference type="ARBA" id="ARBA00004162"/>
    </source>
</evidence>
<keyword evidence="3" id="KW-1003">Cell membrane</keyword>
<comment type="similarity">
    <text evidence="2">Belongs to the MotB family.</text>
</comment>
<evidence type="ECO:0000313" key="10">
    <source>
        <dbReference type="EMBL" id="SHH86394.1"/>
    </source>
</evidence>
<feature type="domain" description="OmpA-like" evidence="9">
    <location>
        <begin position="113"/>
        <end position="233"/>
    </location>
</feature>
<accession>A0A1M5WGR1</accession>
<dbReference type="PROSITE" id="PS51123">
    <property type="entry name" value="OMPA_2"/>
    <property type="match status" value="1"/>
</dbReference>
<evidence type="ECO:0000256" key="7">
    <source>
        <dbReference type="PROSITE-ProRule" id="PRU00473"/>
    </source>
</evidence>
<evidence type="ECO:0000256" key="3">
    <source>
        <dbReference type="ARBA" id="ARBA00022475"/>
    </source>
</evidence>
<dbReference type="CDD" id="cd07185">
    <property type="entry name" value="OmpA_C-like"/>
    <property type="match status" value="1"/>
</dbReference>
<evidence type="ECO:0000256" key="2">
    <source>
        <dbReference type="ARBA" id="ARBA00008914"/>
    </source>
</evidence>
<dbReference type="InterPro" id="IPR025713">
    <property type="entry name" value="MotB-like_N_dom"/>
</dbReference>
<protein>
    <submittedName>
        <fullName evidence="10">Chemotaxis protein MotB</fullName>
    </submittedName>
</protein>
<evidence type="ECO:0000259" key="9">
    <source>
        <dbReference type="PROSITE" id="PS51123"/>
    </source>
</evidence>
<evidence type="ECO:0000256" key="4">
    <source>
        <dbReference type="ARBA" id="ARBA00022692"/>
    </source>
</evidence>
<dbReference type="Pfam" id="PF00691">
    <property type="entry name" value="OmpA"/>
    <property type="match status" value="1"/>
</dbReference>
<sequence>MAKKKHHEEDHVDETWLIPYSDMLTLLLALFIVMFAMSKIDQDKLKSVSQGFNSVLGGGNGVMEGSGDKVSVEEVVTNETKEENQMNDVKAMIEKEISSSGYGDKVKVDLNSEGLNIIIQDAVLFNSGDAGILKDVEPLLNQVAKSLKTLNNEIEIVGHTDNVPIKNSKYDSNLDLSSSRAINVLNYMVGVGGLDPSHMSTRAYGEYKPKYDNSTEDGRTKNRRVEIFVVRNYPVDNDKGTTTKN</sequence>
<dbReference type="PANTHER" id="PTHR30329:SF21">
    <property type="entry name" value="LIPOPROTEIN YIAD-RELATED"/>
    <property type="match status" value="1"/>
</dbReference>
<dbReference type="Gene3D" id="3.30.1330.60">
    <property type="entry name" value="OmpA-like domain"/>
    <property type="match status" value="1"/>
</dbReference>
<feature type="transmembrane region" description="Helical" evidence="8">
    <location>
        <begin position="17"/>
        <end position="37"/>
    </location>
</feature>
<dbReference type="AlphaFoldDB" id="A0A1M5WGR1"/>